<dbReference type="EMBL" id="JAMRXG010000049">
    <property type="protein sequence ID" value="MCM6779098.1"/>
    <property type="molecule type" value="Genomic_DNA"/>
</dbReference>
<feature type="domain" description="PAS" evidence="1">
    <location>
        <begin position="19"/>
        <end position="64"/>
    </location>
</feature>
<feature type="non-terminal residue" evidence="3">
    <location>
        <position position="1"/>
    </location>
</feature>
<reference evidence="3" key="1">
    <citation type="submission" date="2022-06" db="EMBL/GenBank/DDBJ databases">
        <title>Novel species in genus nocardia.</title>
        <authorList>
            <person name="Li F."/>
        </authorList>
    </citation>
    <scope>NUCLEOTIDE SEQUENCE</scope>
    <source>
        <strain evidence="3">CDC141</strain>
    </source>
</reference>
<organism evidence="3 4">
    <name type="scientific">Nocardia pulmonis</name>
    <dbReference type="NCBI Taxonomy" id="2951408"/>
    <lineage>
        <taxon>Bacteria</taxon>
        <taxon>Bacillati</taxon>
        <taxon>Actinomycetota</taxon>
        <taxon>Actinomycetes</taxon>
        <taxon>Mycobacteriales</taxon>
        <taxon>Nocardiaceae</taxon>
        <taxon>Nocardia</taxon>
    </lineage>
</organism>
<dbReference type="Proteomes" id="UP001139157">
    <property type="component" value="Unassembled WGS sequence"/>
</dbReference>
<dbReference type="InterPro" id="IPR036388">
    <property type="entry name" value="WH-like_DNA-bd_sf"/>
</dbReference>
<dbReference type="Pfam" id="PF03861">
    <property type="entry name" value="ANTAR"/>
    <property type="match status" value="1"/>
</dbReference>
<dbReference type="Gene3D" id="3.30.450.20">
    <property type="entry name" value="PAS domain"/>
    <property type="match status" value="1"/>
</dbReference>
<dbReference type="SMART" id="SM01012">
    <property type="entry name" value="ANTAR"/>
    <property type="match status" value="1"/>
</dbReference>
<dbReference type="NCBIfam" id="TIGR00229">
    <property type="entry name" value="sensory_box"/>
    <property type="match status" value="1"/>
</dbReference>
<evidence type="ECO:0000313" key="4">
    <source>
        <dbReference type="Proteomes" id="UP001139157"/>
    </source>
</evidence>
<dbReference type="InterPro" id="IPR005561">
    <property type="entry name" value="ANTAR"/>
</dbReference>
<feature type="domain" description="ANTAR" evidence="2">
    <location>
        <begin position="113"/>
        <end position="174"/>
    </location>
</feature>
<dbReference type="PROSITE" id="PS50921">
    <property type="entry name" value="ANTAR"/>
    <property type="match status" value="1"/>
</dbReference>
<accession>A0A9X2EIY4</accession>
<dbReference type="InterPro" id="IPR000014">
    <property type="entry name" value="PAS"/>
</dbReference>
<keyword evidence="4" id="KW-1185">Reference proteome</keyword>
<dbReference type="SUPFAM" id="SSF55785">
    <property type="entry name" value="PYP-like sensor domain (PAS domain)"/>
    <property type="match status" value="1"/>
</dbReference>
<dbReference type="RefSeq" id="WP_251919025.1">
    <property type="nucleotide sequence ID" value="NZ_JAMRXG010000049.1"/>
</dbReference>
<proteinExistence type="predicted"/>
<evidence type="ECO:0000259" key="1">
    <source>
        <dbReference type="PROSITE" id="PS50112"/>
    </source>
</evidence>
<gene>
    <name evidence="3" type="ORF">NDR86_37060</name>
</gene>
<protein>
    <submittedName>
        <fullName evidence="3">PAS and ANTAR domain-containing protein</fullName>
    </submittedName>
</protein>
<dbReference type="Pfam" id="PF08447">
    <property type="entry name" value="PAS_3"/>
    <property type="match status" value="1"/>
</dbReference>
<evidence type="ECO:0000313" key="3">
    <source>
        <dbReference type="EMBL" id="MCM6779098.1"/>
    </source>
</evidence>
<dbReference type="Gene3D" id="1.10.10.10">
    <property type="entry name" value="Winged helix-like DNA-binding domain superfamily/Winged helix DNA-binding domain"/>
    <property type="match status" value="1"/>
</dbReference>
<dbReference type="GO" id="GO:0003723">
    <property type="term" value="F:RNA binding"/>
    <property type="evidence" value="ECO:0007669"/>
    <property type="project" value="InterPro"/>
</dbReference>
<dbReference type="AlphaFoldDB" id="A0A9X2EIY4"/>
<evidence type="ECO:0000259" key="2">
    <source>
        <dbReference type="PROSITE" id="PS50921"/>
    </source>
</evidence>
<dbReference type="InterPro" id="IPR035965">
    <property type="entry name" value="PAS-like_dom_sf"/>
</dbReference>
<dbReference type="InterPro" id="IPR013655">
    <property type="entry name" value="PAS_fold_3"/>
</dbReference>
<comment type="caution">
    <text evidence="3">The sequence shown here is derived from an EMBL/GenBank/DDBJ whole genome shotgun (WGS) entry which is preliminary data.</text>
</comment>
<name>A0A9X2EIY4_9NOCA</name>
<dbReference type="PROSITE" id="PS50112">
    <property type="entry name" value="PAS"/>
    <property type="match status" value="1"/>
</dbReference>
<sequence>GGPAVGGFRFWFATRRWEWSPEVYRLHGYAPGQIEPTTALMLTHKHPEDRRSVGETIARCIERGEPFSSRHRIIDTTGVEHTVMVVADRIFDDHGRPVGTSGYYVDLGGVLAETGKQALDEMLPELVEARAVIEQAVGVLMGVYRIGAEQAVKVLTWRAEETGVPLRAFAAQLLTDVQHAPPLPAPVVTAVDHLLLTLHPHHTSDTTS</sequence>